<feature type="binding site" evidence="1">
    <location>
        <position position="66"/>
    </location>
    <ligand>
        <name>Mg(2+)</name>
        <dbReference type="ChEBI" id="CHEBI:18420"/>
        <label>4</label>
    </ligand>
</feature>
<feature type="binding site" evidence="1">
    <location>
        <position position="267"/>
    </location>
    <ligand>
        <name>Mg(2+)</name>
        <dbReference type="ChEBI" id="CHEBI:18420"/>
        <label>3</label>
    </ligand>
</feature>
<proteinExistence type="inferred from homology"/>
<feature type="binding site" evidence="1">
    <location>
        <position position="81"/>
    </location>
    <ligand>
        <name>Mg(2+)</name>
        <dbReference type="ChEBI" id="CHEBI:18420"/>
        <label>1</label>
    </ligand>
</feature>
<dbReference type="HAMAP" id="MF_02128">
    <property type="entry name" value="TMP_kinase"/>
    <property type="match status" value="1"/>
</dbReference>
<comment type="similarity">
    <text evidence="1">Belongs to the thiamine-monophosphate kinase family.</text>
</comment>
<feature type="binding site" evidence="1">
    <location>
        <position position="158"/>
    </location>
    <ligand>
        <name>Mg(2+)</name>
        <dbReference type="ChEBI" id="CHEBI:18420"/>
        <label>1</label>
    </ligand>
</feature>
<keyword evidence="5" id="KW-1185">Reference proteome</keyword>
<dbReference type="CDD" id="cd02194">
    <property type="entry name" value="ThiL"/>
    <property type="match status" value="1"/>
</dbReference>
<comment type="catalytic activity">
    <reaction evidence="1">
        <text>thiamine phosphate + ATP = thiamine diphosphate + ADP</text>
        <dbReference type="Rhea" id="RHEA:15913"/>
        <dbReference type="ChEBI" id="CHEBI:30616"/>
        <dbReference type="ChEBI" id="CHEBI:37575"/>
        <dbReference type="ChEBI" id="CHEBI:58937"/>
        <dbReference type="ChEBI" id="CHEBI:456216"/>
        <dbReference type="EC" id="2.7.4.16"/>
    </reaction>
</comment>
<feature type="binding site" evidence="1">
    <location>
        <position position="377"/>
    </location>
    <ligand>
        <name>substrate</name>
    </ligand>
</feature>
<dbReference type="EMBL" id="BAAAPZ010000017">
    <property type="protein sequence ID" value="GAA2103661.1"/>
    <property type="molecule type" value="Genomic_DNA"/>
</dbReference>
<dbReference type="SUPFAM" id="SSF56042">
    <property type="entry name" value="PurM C-terminal domain-like"/>
    <property type="match status" value="1"/>
</dbReference>
<protein>
    <recommendedName>
        <fullName evidence="1">Thiamine-monophosphate kinase</fullName>
        <shortName evidence="1">TMP kinase</shortName>
        <shortName evidence="1">Thiamine-phosphate kinase</shortName>
        <ecNumber evidence="1">2.7.4.16</ecNumber>
    </recommendedName>
</protein>
<dbReference type="PANTHER" id="PTHR30270">
    <property type="entry name" value="THIAMINE-MONOPHOSPHATE KINASE"/>
    <property type="match status" value="1"/>
</dbReference>
<evidence type="ECO:0000313" key="5">
    <source>
        <dbReference type="Proteomes" id="UP001500984"/>
    </source>
</evidence>
<keyword evidence="1" id="KW-0808">Transferase</keyword>
<comment type="function">
    <text evidence="1">Catalyzes the ATP-dependent phosphorylation of thiamine-monophosphate (TMP) to form thiamine-pyrophosphate (TPP), the active form of vitamin B1.</text>
</comment>
<feature type="binding site" evidence="1">
    <location>
        <position position="81"/>
    </location>
    <ligand>
        <name>Mg(2+)</name>
        <dbReference type="ChEBI" id="CHEBI:18420"/>
        <label>2</label>
    </ligand>
</feature>
<feature type="binding site" evidence="1">
    <location>
        <position position="333"/>
    </location>
    <ligand>
        <name>substrate</name>
    </ligand>
</feature>
<keyword evidence="1" id="KW-0479">Metal-binding</keyword>
<sequence>MCSDRRVPARSSAPASPSQSSAEPTLAELGEDGVLARILARIPSAGAGAEGVPGAGAAVEVGPGDDAAVTALPGRLVSSADMLVEGEDFLRGWLDPRRLGVKAGAQNLADICAMGAVPTGLLLSLAAPGDTPAAVLEGIVEGLVEEAGRAGAAVLGGDLSGAGQLVVAVTSLGGLDPRLPALTRDAARPGDVLWLGGRTGWAAAGLDLLLASGAALPCTPECAACCAEAVEAQRAPRPDYPAVDRLREALGHAREGAGHGRRAALIDLSDGLHSDAGRIARASGAVLDLDGEALRALAGPLVPVAAHVLAVRGDIPATDPAALALHWVLTGGEDHGFLAAAPPEAVPVGWARIGRVLPGEPEVRVDGAPAVHGTGGFRHFRAPEDGEDVTGAPGPRRRDRA</sequence>
<dbReference type="InterPro" id="IPR016188">
    <property type="entry name" value="PurM-like_N"/>
</dbReference>
<evidence type="ECO:0000259" key="3">
    <source>
        <dbReference type="Pfam" id="PF00586"/>
    </source>
</evidence>
<feature type="region of interest" description="Disordered" evidence="2">
    <location>
        <begin position="1"/>
        <end position="25"/>
    </location>
</feature>
<feature type="domain" description="PurM-like N-terminal" evidence="3">
    <location>
        <begin position="64"/>
        <end position="173"/>
    </location>
</feature>
<feature type="binding site" evidence="1">
    <location>
        <position position="184"/>
    </location>
    <ligand>
        <name>ATP</name>
        <dbReference type="ChEBI" id="CHEBI:30616"/>
    </ligand>
</feature>
<evidence type="ECO:0000313" key="4">
    <source>
        <dbReference type="EMBL" id="GAA2103661.1"/>
    </source>
</evidence>
<dbReference type="InterPro" id="IPR006283">
    <property type="entry name" value="ThiL-like"/>
</dbReference>
<comment type="pathway">
    <text evidence="1">Cofactor biosynthesis; thiamine diphosphate biosynthesis; thiamine diphosphate from thiamine phosphate: step 1/1.</text>
</comment>
<keyword evidence="1" id="KW-0784">Thiamine biosynthesis</keyword>
<gene>
    <name evidence="1" type="primary">thiL</name>
    <name evidence="4" type="ORF">GCM10009823_27750</name>
</gene>
<feature type="region of interest" description="Disordered" evidence="2">
    <location>
        <begin position="367"/>
        <end position="401"/>
    </location>
</feature>
<dbReference type="PANTHER" id="PTHR30270:SF0">
    <property type="entry name" value="THIAMINE-MONOPHOSPHATE KINASE"/>
    <property type="match status" value="1"/>
</dbReference>
<feature type="binding site" evidence="1">
    <location>
        <position position="110"/>
    </location>
    <ligand>
        <name>Mg(2+)</name>
        <dbReference type="ChEBI" id="CHEBI:18420"/>
        <label>4</label>
    </ligand>
</feature>
<dbReference type="SUPFAM" id="SSF55326">
    <property type="entry name" value="PurM N-terminal domain-like"/>
    <property type="match status" value="1"/>
</dbReference>
<dbReference type="Gene3D" id="3.30.1330.10">
    <property type="entry name" value="PurM-like, N-terminal domain"/>
    <property type="match status" value="1"/>
</dbReference>
<evidence type="ECO:0000256" key="2">
    <source>
        <dbReference type="SAM" id="MobiDB-lite"/>
    </source>
</evidence>
<feature type="binding site" evidence="1">
    <location>
        <position position="110"/>
    </location>
    <ligand>
        <name>Mg(2+)</name>
        <dbReference type="ChEBI" id="CHEBI:18420"/>
        <label>2</label>
    </ligand>
</feature>
<dbReference type="EC" id="2.7.4.16" evidence="1"/>
<dbReference type="Gene3D" id="3.90.650.10">
    <property type="entry name" value="PurM-like C-terminal domain"/>
    <property type="match status" value="1"/>
</dbReference>
<dbReference type="InterPro" id="IPR036921">
    <property type="entry name" value="PurM-like_N_sf"/>
</dbReference>
<dbReference type="Proteomes" id="UP001500984">
    <property type="component" value="Unassembled WGS sequence"/>
</dbReference>
<reference evidence="4 5" key="1">
    <citation type="journal article" date="2019" name="Int. J. Syst. Evol. Microbiol.">
        <title>The Global Catalogue of Microorganisms (GCM) 10K type strain sequencing project: providing services to taxonomists for standard genome sequencing and annotation.</title>
        <authorList>
            <consortium name="The Broad Institute Genomics Platform"/>
            <consortium name="The Broad Institute Genome Sequencing Center for Infectious Disease"/>
            <person name="Wu L."/>
            <person name="Ma J."/>
        </authorList>
    </citation>
    <scope>NUCLEOTIDE SEQUENCE [LARGE SCALE GENOMIC DNA]</scope>
    <source>
        <strain evidence="4 5">JCM 15900</strain>
    </source>
</reference>
<feature type="binding site" evidence="1">
    <location>
        <begin position="157"/>
        <end position="158"/>
    </location>
    <ligand>
        <name>ATP</name>
        <dbReference type="ChEBI" id="CHEBI:30616"/>
    </ligand>
</feature>
<feature type="binding site" evidence="1">
    <location>
        <position position="269"/>
    </location>
    <ligand>
        <name>ATP</name>
        <dbReference type="ChEBI" id="CHEBI:30616"/>
    </ligand>
</feature>
<dbReference type="Pfam" id="PF00586">
    <property type="entry name" value="AIRS"/>
    <property type="match status" value="1"/>
</dbReference>
<feature type="binding site" evidence="1">
    <location>
        <position position="88"/>
    </location>
    <ligand>
        <name>substrate</name>
    </ligand>
</feature>
<dbReference type="RefSeq" id="WP_291799153.1">
    <property type="nucleotide sequence ID" value="NZ_BAAAPZ010000017.1"/>
</dbReference>
<feature type="binding site" evidence="1">
    <location>
        <position position="270"/>
    </location>
    <ligand>
        <name>Mg(2+)</name>
        <dbReference type="ChEBI" id="CHEBI:18420"/>
        <label>5</label>
    </ligand>
</feature>
<dbReference type="GO" id="GO:0016301">
    <property type="term" value="F:kinase activity"/>
    <property type="evidence" value="ECO:0007669"/>
    <property type="project" value="UniProtKB-KW"/>
</dbReference>
<comment type="caution">
    <text evidence="1">Lacks conserved residue(s) required for the propagation of feature annotation.</text>
</comment>
<comment type="caution">
    <text evidence="4">The sequence shown here is derived from an EMBL/GenBank/DDBJ whole genome shotgun (WGS) entry which is preliminary data.</text>
</comment>
<feature type="binding site" evidence="1">
    <location>
        <position position="66"/>
    </location>
    <ligand>
        <name>Mg(2+)</name>
        <dbReference type="ChEBI" id="CHEBI:18420"/>
        <label>3</label>
    </ligand>
</feature>
<keyword evidence="1" id="KW-0547">Nucleotide-binding</keyword>
<keyword evidence="1" id="KW-0460">Magnesium</keyword>
<feature type="binding site" evidence="1">
    <location>
        <position position="79"/>
    </location>
    <ligand>
        <name>Mg(2+)</name>
        <dbReference type="ChEBI" id="CHEBI:18420"/>
        <label>4</label>
    </ligand>
</feature>
<feature type="compositionally biased region" description="Low complexity" evidence="2">
    <location>
        <begin position="9"/>
        <end position="24"/>
    </location>
</feature>
<feature type="binding site" evidence="1">
    <location>
        <position position="110"/>
    </location>
    <ligand>
        <name>Mg(2+)</name>
        <dbReference type="ChEBI" id="CHEBI:18420"/>
        <label>3</label>
    </ligand>
</feature>
<dbReference type="InterPro" id="IPR036676">
    <property type="entry name" value="PurM-like_C_sf"/>
</dbReference>
<keyword evidence="1" id="KW-0067">ATP-binding</keyword>
<organism evidence="4 5">
    <name type="scientific">Brevibacterium salitolerans</name>
    <dbReference type="NCBI Taxonomy" id="1403566"/>
    <lineage>
        <taxon>Bacteria</taxon>
        <taxon>Bacillati</taxon>
        <taxon>Actinomycetota</taxon>
        <taxon>Actinomycetes</taxon>
        <taxon>Micrococcales</taxon>
        <taxon>Brevibacteriaceae</taxon>
        <taxon>Brevibacterium</taxon>
    </lineage>
</organism>
<name>A0ABN2X3E0_9MICO</name>
<keyword evidence="1 4" id="KW-0418">Kinase</keyword>
<accession>A0ABN2X3E0</accession>
<comment type="miscellaneous">
    <text evidence="1">Reaction mechanism of ThiL seems to utilize a direct, inline transfer of the gamma-phosphate of ATP to TMP rather than a phosphorylated enzyme intermediate.</text>
</comment>
<evidence type="ECO:0000256" key="1">
    <source>
        <dbReference type="HAMAP-Rule" id="MF_02128"/>
    </source>
</evidence>